<dbReference type="InterPro" id="IPR036873">
    <property type="entry name" value="Rhodanese-like_dom_sf"/>
</dbReference>
<feature type="domain" description="Rhodanese" evidence="1">
    <location>
        <begin position="139"/>
        <end position="231"/>
    </location>
</feature>
<evidence type="ECO:0000313" key="3">
    <source>
        <dbReference type="Proteomes" id="UP000502996"/>
    </source>
</evidence>
<dbReference type="InterPro" id="IPR050229">
    <property type="entry name" value="GlpE_sulfurtransferase"/>
</dbReference>
<dbReference type="InterPro" id="IPR001763">
    <property type="entry name" value="Rhodanese-like_dom"/>
</dbReference>
<keyword evidence="2" id="KW-0808">Transferase</keyword>
<dbReference type="CDD" id="cd00158">
    <property type="entry name" value="RHOD"/>
    <property type="match status" value="1"/>
</dbReference>
<dbReference type="Pfam" id="PF00581">
    <property type="entry name" value="Rhodanese"/>
    <property type="match status" value="4"/>
</dbReference>
<dbReference type="SUPFAM" id="SSF52821">
    <property type="entry name" value="Rhodanese/Cell cycle control phosphatase"/>
    <property type="match status" value="4"/>
</dbReference>
<dbReference type="PANTHER" id="PTHR43031">
    <property type="entry name" value="FAD-DEPENDENT OXIDOREDUCTASE"/>
    <property type="match status" value="1"/>
</dbReference>
<feature type="domain" description="Rhodanese" evidence="1">
    <location>
        <begin position="17"/>
        <end position="106"/>
    </location>
</feature>
<sequence length="509" mass="54681">MPTTTSGAELRALLDDPDRELAVLDLRSPLERTTGHLALSAGLPYHDLEQRVHELVPHHATTIVLASGRPLDDRGAALLEALGYRDVRLLEDGLDSWTAAGERLYTGTNVRSKTLGEWIEAEFSTRTIDSETVQAWRDAGEDVVVLDSRPHTEYVHHHVAGGLDTGGGAELAYRGLQAVSGPDTKIVVNCAGRTRGIVGAQSLVNTGIVNPVYSLHNGTPAWGWAGLTIEGGDGQPLAAPAEIGDDLRKWAQQTLESADAEVIGAARLAELQADAGRTTYVIDVRRPEEHAAGHVRGSRSVQGGQLVQGTDEQLAVRRSTVVLVDTEDLLRSASTVQWLRYLHDGPLRVLVVDESAGTEPTPTPLPEVPVVSADALRPGDRVLDLRSSEAYAAGHLPGSVHARREHLAELLRDAPAVLVGDASYQPHFAAAEANAAGASVQVLDGGVEAVADRLTDADPQYAGDVVDQTGPPPFGPDRDQWYRDYFDWEYSLVPASTGDRDFAFEEKRP</sequence>
<gene>
    <name evidence="2" type="ORF">G5V58_09025</name>
</gene>
<dbReference type="Proteomes" id="UP000502996">
    <property type="component" value="Chromosome"/>
</dbReference>
<organism evidence="2 3">
    <name type="scientific">Nocardioides anomalus</name>
    <dbReference type="NCBI Taxonomy" id="2712223"/>
    <lineage>
        <taxon>Bacteria</taxon>
        <taxon>Bacillati</taxon>
        <taxon>Actinomycetota</taxon>
        <taxon>Actinomycetes</taxon>
        <taxon>Propionibacteriales</taxon>
        <taxon>Nocardioidaceae</taxon>
        <taxon>Nocardioides</taxon>
    </lineage>
</organism>
<dbReference type="GO" id="GO:0016740">
    <property type="term" value="F:transferase activity"/>
    <property type="evidence" value="ECO:0007669"/>
    <property type="project" value="UniProtKB-KW"/>
</dbReference>
<reference evidence="2 3" key="1">
    <citation type="submission" date="2020-02" db="EMBL/GenBank/DDBJ databases">
        <title>Full genome sequence of Nocardioides sp. R-3366.</title>
        <authorList>
            <person name="Im W.-T."/>
        </authorList>
    </citation>
    <scope>NUCLEOTIDE SEQUENCE [LARGE SCALE GENOMIC DNA]</scope>
    <source>
        <strain evidence="2 3">R-3366</strain>
    </source>
</reference>
<dbReference type="AlphaFoldDB" id="A0A6G6WL37"/>
<protein>
    <submittedName>
        <fullName evidence="2">Sulfurtransferase</fullName>
    </submittedName>
</protein>
<dbReference type="SMART" id="SM00450">
    <property type="entry name" value="RHOD"/>
    <property type="match status" value="3"/>
</dbReference>
<evidence type="ECO:0000313" key="2">
    <source>
        <dbReference type="EMBL" id="QIG45853.1"/>
    </source>
</evidence>
<dbReference type="PANTHER" id="PTHR43031:SF1">
    <property type="entry name" value="PYRIDINE NUCLEOTIDE-DISULPHIDE OXIDOREDUCTASE"/>
    <property type="match status" value="1"/>
</dbReference>
<dbReference type="Gene3D" id="3.40.250.10">
    <property type="entry name" value="Rhodanese-like domain"/>
    <property type="match status" value="4"/>
</dbReference>
<dbReference type="KEGG" id="nano:G5V58_09025"/>
<feature type="domain" description="Rhodanese" evidence="1">
    <location>
        <begin position="275"/>
        <end position="362"/>
    </location>
</feature>
<dbReference type="PROSITE" id="PS50206">
    <property type="entry name" value="RHODANESE_3"/>
    <property type="match status" value="4"/>
</dbReference>
<name>A0A6G6WL37_9ACTN</name>
<proteinExistence type="predicted"/>
<dbReference type="EMBL" id="CP049257">
    <property type="protein sequence ID" value="QIG45853.1"/>
    <property type="molecule type" value="Genomic_DNA"/>
</dbReference>
<keyword evidence="3" id="KW-1185">Reference proteome</keyword>
<feature type="domain" description="Rhodanese" evidence="1">
    <location>
        <begin position="376"/>
        <end position="459"/>
    </location>
</feature>
<accession>A0A6G6WL37</accession>
<evidence type="ECO:0000259" key="1">
    <source>
        <dbReference type="PROSITE" id="PS50206"/>
    </source>
</evidence>